<gene>
    <name evidence="1" type="ORF">RFI_35893</name>
</gene>
<dbReference type="AlphaFoldDB" id="X6LIV4"/>
<proteinExistence type="predicted"/>
<keyword evidence="2" id="KW-1185">Reference proteome</keyword>
<protein>
    <submittedName>
        <fullName evidence="1">Uncharacterized protein</fullName>
    </submittedName>
</protein>
<dbReference type="EMBL" id="ASPP01037994">
    <property type="protein sequence ID" value="ETO01544.1"/>
    <property type="molecule type" value="Genomic_DNA"/>
</dbReference>
<dbReference type="Proteomes" id="UP000023152">
    <property type="component" value="Unassembled WGS sequence"/>
</dbReference>
<evidence type="ECO:0000313" key="2">
    <source>
        <dbReference type="Proteomes" id="UP000023152"/>
    </source>
</evidence>
<name>X6LIV4_RETFI</name>
<accession>X6LIV4</accession>
<reference evidence="1 2" key="1">
    <citation type="journal article" date="2013" name="Curr. Biol.">
        <title>The Genome of the Foraminiferan Reticulomyxa filosa.</title>
        <authorList>
            <person name="Glockner G."/>
            <person name="Hulsmann N."/>
            <person name="Schleicher M."/>
            <person name="Noegel A.A."/>
            <person name="Eichinger L."/>
            <person name="Gallinger C."/>
            <person name="Pawlowski J."/>
            <person name="Sierra R."/>
            <person name="Euteneuer U."/>
            <person name="Pillet L."/>
            <person name="Moustafa A."/>
            <person name="Platzer M."/>
            <person name="Groth M."/>
            <person name="Szafranski K."/>
            <person name="Schliwa M."/>
        </authorList>
    </citation>
    <scope>NUCLEOTIDE SEQUENCE [LARGE SCALE GENOMIC DNA]</scope>
</reference>
<sequence length="309" mass="36499">MNTFDRRWTHAHPDYVYQIHGYPKKIVSWTKNMCLPKYKETRLLQSFMYVHDISFLILCNTYIFKDLFLRRISEETKKEFKSGYTSSLTPIHLTFQHYNTLCALLQAFGGKTILSIGTGDFSLLLEIYLDFNRNEKIILFPQLQTIKVVEVNPHKFAFIIFCIENIYSIINKTANGNFTCVKVYHPKTKKHLLPKRIMLKHIDTGRCLKVFRCALHNYAKNNVLKTTTKLELVMNWCFKVLKLFSETFFKIYIENIKGDSKSLIISIQPLSQLWKGPKKEKHKQIVKLQIAFEDQQNEIPNLLHFYTKL</sequence>
<evidence type="ECO:0000313" key="1">
    <source>
        <dbReference type="EMBL" id="ETO01544.1"/>
    </source>
</evidence>
<comment type="caution">
    <text evidence="1">The sequence shown here is derived from an EMBL/GenBank/DDBJ whole genome shotgun (WGS) entry which is preliminary data.</text>
</comment>
<organism evidence="1 2">
    <name type="scientific">Reticulomyxa filosa</name>
    <dbReference type="NCBI Taxonomy" id="46433"/>
    <lineage>
        <taxon>Eukaryota</taxon>
        <taxon>Sar</taxon>
        <taxon>Rhizaria</taxon>
        <taxon>Retaria</taxon>
        <taxon>Foraminifera</taxon>
        <taxon>Monothalamids</taxon>
        <taxon>Reticulomyxidae</taxon>
        <taxon>Reticulomyxa</taxon>
    </lineage>
</organism>